<evidence type="ECO:0000256" key="2">
    <source>
        <dbReference type="ARBA" id="ARBA00022723"/>
    </source>
</evidence>
<dbReference type="OrthoDB" id="5817230at2759"/>
<dbReference type="PROSITE" id="PS00109">
    <property type="entry name" value="PROTEIN_KINASE_TYR"/>
    <property type="match status" value="1"/>
</dbReference>
<feature type="region of interest" description="Disordered" evidence="8">
    <location>
        <begin position="1"/>
        <end position="41"/>
    </location>
</feature>
<evidence type="ECO:0000256" key="7">
    <source>
        <dbReference type="PIRSR" id="PIRSR601019-2"/>
    </source>
</evidence>
<dbReference type="Proteomes" id="UP000623467">
    <property type="component" value="Unassembled WGS sequence"/>
</dbReference>
<dbReference type="InterPro" id="IPR011025">
    <property type="entry name" value="GproteinA_insert"/>
</dbReference>
<feature type="compositionally biased region" description="Basic and acidic residues" evidence="8">
    <location>
        <begin position="872"/>
        <end position="883"/>
    </location>
</feature>
<evidence type="ECO:0000256" key="4">
    <source>
        <dbReference type="ARBA" id="ARBA00023134"/>
    </source>
</evidence>
<feature type="binding site" evidence="7">
    <location>
        <position position="986"/>
    </location>
    <ligand>
        <name>Mg(2+)</name>
        <dbReference type="ChEBI" id="CHEBI:18420"/>
    </ligand>
</feature>
<dbReference type="GO" id="GO:0005737">
    <property type="term" value="C:cytoplasm"/>
    <property type="evidence" value="ECO:0007669"/>
    <property type="project" value="TreeGrafter"/>
</dbReference>
<feature type="domain" description="Protein kinase" evidence="9">
    <location>
        <begin position="281"/>
        <end position="546"/>
    </location>
</feature>
<name>A0A8H6ZEZ4_9AGAR</name>
<feature type="region of interest" description="Disordered" evidence="8">
    <location>
        <begin position="863"/>
        <end position="886"/>
    </location>
</feature>
<dbReference type="PANTHER" id="PTHR10218:SF360">
    <property type="entry name" value="GUANINE NUCLEOTIDE-BINDING PROTEIN SUBUNIT ALPHA HOMOLOG"/>
    <property type="match status" value="1"/>
</dbReference>
<comment type="caution">
    <text evidence="10">The sequence shown here is derived from an EMBL/GenBank/DDBJ whole genome shotgun (WGS) entry which is preliminary data.</text>
</comment>
<feature type="compositionally biased region" description="Gly residues" evidence="8">
    <location>
        <begin position="15"/>
        <end position="39"/>
    </location>
</feature>
<proteinExistence type="inferred from homology"/>
<dbReference type="Gene3D" id="1.10.400.10">
    <property type="entry name" value="GI Alpha 1, domain 2-like"/>
    <property type="match status" value="1"/>
</dbReference>
<dbReference type="PRINTS" id="PR00318">
    <property type="entry name" value="GPROTEINA"/>
</dbReference>
<dbReference type="GO" id="GO:0004672">
    <property type="term" value="F:protein kinase activity"/>
    <property type="evidence" value="ECO:0007669"/>
    <property type="project" value="InterPro"/>
</dbReference>
<dbReference type="GO" id="GO:0005524">
    <property type="term" value="F:ATP binding"/>
    <property type="evidence" value="ECO:0007669"/>
    <property type="project" value="InterPro"/>
</dbReference>
<evidence type="ECO:0000259" key="9">
    <source>
        <dbReference type="PROSITE" id="PS50011"/>
    </source>
</evidence>
<evidence type="ECO:0000313" key="11">
    <source>
        <dbReference type="Proteomes" id="UP000623467"/>
    </source>
</evidence>
<evidence type="ECO:0000313" key="10">
    <source>
        <dbReference type="EMBL" id="KAF7374420.1"/>
    </source>
</evidence>
<dbReference type="GO" id="GO:0007188">
    <property type="term" value="P:adenylate cyclase-modulating G protein-coupled receptor signaling pathway"/>
    <property type="evidence" value="ECO:0007669"/>
    <property type="project" value="TreeGrafter"/>
</dbReference>
<dbReference type="FunFam" id="3.40.50.300:FF:000692">
    <property type="entry name" value="Guanine nucleotide-binding protein subunit alpha"/>
    <property type="match status" value="1"/>
</dbReference>
<dbReference type="PANTHER" id="PTHR10218">
    <property type="entry name" value="GTP-BINDING PROTEIN ALPHA SUBUNIT"/>
    <property type="match status" value="1"/>
</dbReference>
<feature type="compositionally biased region" description="Polar residues" evidence="8">
    <location>
        <begin position="654"/>
        <end position="678"/>
    </location>
</feature>
<dbReference type="InterPro" id="IPR000719">
    <property type="entry name" value="Prot_kinase_dom"/>
</dbReference>
<dbReference type="InterPro" id="IPR008266">
    <property type="entry name" value="Tyr_kinase_AS"/>
</dbReference>
<evidence type="ECO:0000256" key="1">
    <source>
        <dbReference type="ARBA" id="ARBA00008171"/>
    </source>
</evidence>
<feature type="region of interest" description="Disordered" evidence="8">
    <location>
        <begin position="646"/>
        <end position="733"/>
    </location>
</feature>
<dbReference type="SMART" id="SM00275">
    <property type="entry name" value="G_alpha"/>
    <property type="match status" value="1"/>
</dbReference>
<dbReference type="InterPro" id="IPR027417">
    <property type="entry name" value="P-loop_NTPase"/>
</dbReference>
<feature type="binding site" evidence="6">
    <location>
        <begin position="1080"/>
        <end position="1083"/>
    </location>
    <ligand>
        <name>GTP</name>
        <dbReference type="ChEBI" id="CHEBI:37565"/>
    </ligand>
</feature>
<feature type="region of interest" description="Disordered" evidence="8">
    <location>
        <begin position="545"/>
        <end position="573"/>
    </location>
</feature>
<dbReference type="GO" id="GO:0001664">
    <property type="term" value="F:G protein-coupled receptor binding"/>
    <property type="evidence" value="ECO:0007669"/>
    <property type="project" value="TreeGrafter"/>
</dbReference>
<dbReference type="InterPro" id="IPR011009">
    <property type="entry name" value="Kinase-like_dom_sf"/>
</dbReference>
<feature type="binding site" evidence="6">
    <location>
        <position position="1141"/>
    </location>
    <ligand>
        <name>GTP</name>
        <dbReference type="ChEBI" id="CHEBI:37565"/>
    </ligand>
</feature>
<keyword evidence="4 6" id="KW-0342">GTP-binding</keyword>
<feature type="compositionally biased region" description="Low complexity" evidence="8">
    <location>
        <begin position="1"/>
        <end position="14"/>
    </location>
</feature>
<dbReference type="PROSITE" id="PS51882">
    <property type="entry name" value="G_ALPHA"/>
    <property type="match status" value="1"/>
</dbReference>
<comment type="similarity">
    <text evidence="1">Belongs to the protein kinase superfamily. TKL Ser/Thr protein kinase family. ROCO subfamily.</text>
</comment>
<organism evidence="10 11">
    <name type="scientific">Mycena sanguinolenta</name>
    <dbReference type="NCBI Taxonomy" id="230812"/>
    <lineage>
        <taxon>Eukaryota</taxon>
        <taxon>Fungi</taxon>
        <taxon>Dikarya</taxon>
        <taxon>Basidiomycota</taxon>
        <taxon>Agaricomycotina</taxon>
        <taxon>Agaricomycetes</taxon>
        <taxon>Agaricomycetidae</taxon>
        <taxon>Agaricales</taxon>
        <taxon>Marasmiineae</taxon>
        <taxon>Mycenaceae</taxon>
        <taxon>Mycena</taxon>
    </lineage>
</organism>
<dbReference type="GO" id="GO:0031683">
    <property type="term" value="F:G-protein beta/gamma-subunit complex binding"/>
    <property type="evidence" value="ECO:0007669"/>
    <property type="project" value="InterPro"/>
</dbReference>
<dbReference type="Pfam" id="PF00503">
    <property type="entry name" value="G-alpha"/>
    <property type="match status" value="1"/>
</dbReference>
<gene>
    <name evidence="10" type="ORF">MSAN_00326100</name>
</gene>
<protein>
    <recommendedName>
        <fullName evidence="9">Protein kinase domain-containing protein</fullName>
    </recommendedName>
</protein>
<sequence length="1169" mass="128541">MHRPVGESSSSSVGIYGGAGGNGGEGGVQGGPGGPGSGLGLSVIQSHLPPDNVHQLAACAGSSGPSQTVAASSLFSVSGMADTVKASPQNTSLSQDAIYSESGNYCSPLPPSRRASVIPTRVLIYEDLISCLKDACDAGTPGQSPRHAQLHTTLDGYLLSMASDNVVSGIVESVEQFKTLLEVSAELGLVNDSKLRMALRRDGERIVSLLRSILASKSLEEAVLRLEGHSAQCFLDVVQNTLDRGLLFDPEEGRMARRIIRKLACSSDKLPSALFITGITGKEERPTSGGGFADIYRASYDNRIVALKYLRVTQDMRGPDLRKVRSKFCREALVWKELCHPHILPFLGIEENSFCSPLCMVSPWMEHGTVLNYLKQHGHGNVDKLLYEIAQGLECLHSRNIVHGDLRGANILINDDWSACLADFGLSIFSDATSLLTTNRGGSAYWMAPELLDPDRFGMTFARTPASDVYSFGCVCLELYTSRPPFSGILSEPGAMMKIINGERPPRPSSSPAMSDSLWNYVSTYWAQDPKTRPVAQIVAQNMIWPQPPPEEERPTKDPHTIAGEEQNQRPSNLGQTYSELQQAIFERFEILEEDGAAFLRAKSDPTAPRNAATITMEEQCQVHSNIADDLDDNLNFLSQTSPCKIFPADSEEQGNYSAESPTQTTPHEAPDTTNTDVFNHYLGAGDSDVVGISASNQPSSPNRPSDITTASLSSQLNGWPPPPPATESDEERLARVEAEREAKRVSNAIDEALDLEREQRKRPSNAKILLLGQAESGKSTILKNFQLYFAPKAFQAEAEGWRPVIHLNLVRSVNFVLGLLEIPHPSTYNGDAQPTSPDGALSGQLRRLSISLAPLRQVEETLSNRIAGSRPPDDSHERDRYHPAKAPEISLRSGSGWTFLPFRRGSSSIPDRKEQAEELQTRRILSACARDIMNLWAAPEVQQGLKDREIVLQEQSGFFLDEVQRICQENYIPTPDDILRARVHSVGPEEHFIHVEGGGPKNLRSLTVYDLGGSTSQRAAWAQFFDDVHVIIFLAPISAFNEMLAENPTVNRLADSMKLWRTICSNKLLRKVEFILFLNKVDILTRKIQSGIRFAEHITSYENKPNEPKDIINYLSEKFAAINKTYSRRKRKIHRHVTCAIDTTATAAVIVAIYEVILLNALKATSIL</sequence>
<dbReference type="AlphaFoldDB" id="A0A8H6ZEZ4"/>
<keyword evidence="11" id="KW-1185">Reference proteome</keyword>
<dbReference type="SUPFAM" id="SSF47895">
    <property type="entry name" value="Transducin (alpha subunit), insertion domain"/>
    <property type="match status" value="1"/>
</dbReference>
<keyword evidence="3 6" id="KW-0547">Nucleotide-binding</keyword>
<dbReference type="Pfam" id="PF07714">
    <property type="entry name" value="PK_Tyr_Ser-Thr"/>
    <property type="match status" value="1"/>
</dbReference>
<dbReference type="PROSITE" id="PS50011">
    <property type="entry name" value="PROTEIN_KINASE_DOM"/>
    <property type="match status" value="1"/>
</dbReference>
<keyword evidence="7" id="KW-0460">Magnesium</keyword>
<dbReference type="GO" id="GO:0005525">
    <property type="term" value="F:GTP binding"/>
    <property type="evidence" value="ECO:0007669"/>
    <property type="project" value="UniProtKB-KW"/>
</dbReference>
<reference evidence="10" key="1">
    <citation type="submission" date="2020-05" db="EMBL/GenBank/DDBJ databases">
        <title>Mycena genomes resolve the evolution of fungal bioluminescence.</title>
        <authorList>
            <person name="Tsai I.J."/>
        </authorList>
    </citation>
    <scope>NUCLEOTIDE SEQUENCE</scope>
    <source>
        <strain evidence="10">160909Yilan</strain>
    </source>
</reference>
<keyword evidence="2 7" id="KW-0479">Metal-binding</keyword>
<dbReference type="EMBL" id="JACAZH010000002">
    <property type="protein sequence ID" value="KAF7374420.1"/>
    <property type="molecule type" value="Genomic_DNA"/>
</dbReference>
<evidence type="ECO:0000256" key="6">
    <source>
        <dbReference type="PIRSR" id="PIRSR601019-1"/>
    </source>
</evidence>
<dbReference type="GO" id="GO:0005834">
    <property type="term" value="C:heterotrimeric G-protein complex"/>
    <property type="evidence" value="ECO:0007669"/>
    <property type="project" value="TreeGrafter"/>
</dbReference>
<dbReference type="InterPro" id="IPR001245">
    <property type="entry name" value="Ser-Thr/Tyr_kinase_cat_dom"/>
</dbReference>
<keyword evidence="5" id="KW-0807">Transducer</keyword>
<feature type="compositionally biased region" description="Basic and acidic residues" evidence="8">
    <location>
        <begin position="551"/>
        <end position="560"/>
    </location>
</feature>
<dbReference type="GO" id="GO:0003924">
    <property type="term" value="F:GTPase activity"/>
    <property type="evidence" value="ECO:0007669"/>
    <property type="project" value="InterPro"/>
</dbReference>
<dbReference type="Gene3D" id="3.40.50.300">
    <property type="entry name" value="P-loop containing nucleotide triphosphate hydrolases"/>
    <property type="match status" value="2"/>
</dbReference>
<feature type="compositionally biased region" description="Polar residues" evidence="8">
    <location>
        <begin position="694"/>
        <end position="718"/>
    </location>
</feature>
<evidence type="ECO:0000256" key="8">
    <source>
        <dbReference type="SAM" id="MobiDB-lite"/>
    </source>
</evidence>
<dbReference type="SUPFAM" id="SSF56112">
    <property type="entry name" value="Protein kinase-like (PK-like)"/>
    <property type="match status" value="1"/>
</dbReference>
<dbReference type="SUPFAM" id="SSF52540">
    <property type="entry name" value="P-loop containing nucleoside triphosphate hydrolases"/>
    <property type="match status" value="1"/>
</dbReference>
<evidence type="ECO:0000256" key="5">
    <source>
        <dbReference type="ARBA" id="ARBA00023224"/>
    </source>
</evidence>
<evidence type="ECO:0000256" key="3">
    <source>
        <dbReference type="ARBA" id="ARBA00022741"/>
    </source>
</evidence>
<accession>A0A8H6ZEZ4</accession>
<dbReference type="Gene3D" id="1.10.510.10">
    <property type="entry name" value="Transferase(Phosphotransferase) domain 1"/>
    <property type="match status" value="1"/>
</dbReference>
<dbReference type="GO" id="GO:0046872">
    <property type="term" value="F:metal ion binding"/>
    <property type="evidence" value="ECO:0007669"/>
    <property type="project" value="UniProtKB-KW"/>
</dbReference>
<dbReference type="InterPro" id="IPR001019">
    <property type="entry name" value="Gprotein_alpha_su"/>
</dbReference>